<organism evidence="2 3">
    <name type="scientific">Polarella glacialis</name>
    <name type="common">Dinoflagellate</name>
    <dbReference type="NCBI Taxonomy" id="89957"/>
    <lineage>
        <taxon>Eukaryota</taxon>
        <taxon>Sar</taxon>
        <taxon>Alveolata</taxon>
        <taxon>Dinophyceae</taxon>
        <taxon>Suessiales</taxon>
        <taxon>Suessiaceae</taxon>
        <taxon>Polarella</taxon>
    </lineage>
</organism>
<dbReference type="AlphaFoldDB" id="A0A813FRR5"/>
<protein>
    <submittedName>
        <fullName evidence="2">Uncharacterized protein</fullName>
    </submittedName>
</protein>
<keyword evidence="1" id="KW-1133">Transmembrane helix</keyword>
<dbReference type="OrthoDB" id="418947at2759"/>
<reference evidence="2" key="1">
    <citation type="submission" date="2021-02" db="EMBL/GenBank/DDBJ databases">
        <authorList>
            <person name="Dougan E. K."/>
            <person name="Rhodes N."/>
            <person name="Thang M."/>
            <person name="Chan C."/>
        </authorList>
    </citation>
    <scope>NUCLEOTIDE SEQUENCE</scope>
</reference>
<proteinExistence type="predicted"/>
<feature type="transmembrane region" description="Helical" evidence="1">
    <location>
        <begin position="53"/>
        <end position="71"/>
    </location>
</feature>
<keyword evidence="3" id="KW-1185">Reference proteome</keyword>
<evidence type="ECO:0000313" key="2">
    <source>
        <dbReference type="EMBL" id="CAE8616758.1"/>
    </source>
</evidence>
<name>A0A813FRR5_POLGL</name>
<accession>A0A813FRR5</accession>
<gene>
    <name evidence="2" type="ORF">PGLA1383_LOCUS34429</name>
</gene>
<comment type="caution">
    <text evidence="2">The sequence shown here is derived from an EMBL/GenBank/DDBJ whole genome shotgun (WGS) entry which is preliminary data.</text>
</comment>
<feature type="non-terminal residue" evidence="2">
    <location>
        <position position="93"/>
    </location>
</feature>
<dbReference type="Proteomes" id="UP000654075">
    <property type="component" value="Unassembled WGS sequence"/>
</dbReference>
<sequence length="93" mass="9851">VRLLVHFRHSFLMRAPMAFFLLPLAAQFLERAPAAAAAEGATGAASPQARSSMGLVQWLIILNFALIFLSFGPELAFAAGLPLPLEGDSGAEI</sequence>
<keyword evidence="1" id="KW-0812">Transmembrane</keyword>
<evidence type="ECO:0000256" key="1">
    <source>
        <dbReference type="SAM" id="Phobius"/>
    </source>
</evidence>
<evidence type="ECO:0000313" key="3">
    <source>
        <dbReference type="Proteomes" id="UP000654075"/>
    </source>
</evidence>
<dbReference type="EMBL" id="CAJNNV010025950">
    <property type="protein sequence ID" value="CAE8616758.1"/>
    <property type="molecule type" value="Genomic_DNA"/>
</dbReference>
<keyword evidence="1" id="KW-0472">Membrane</keyword>